<comment type="similarity">
    <text evidence="2">Belongs to the G-protein coupled receptor 2 family. Adhesion G-protein coupled receptor (ADGR) subfamily.</text>
</comment>
<evidence type="ECO:0000259" key="19">
    <source>
        <dbReference type="PROSITE" id="PS50261"/>
    </source>
</evidence>
<keyword evidence="8" id="KW-0297">G-protein coupled receptor</keyword>
<dbReference type="Pfam" id="PF01825">
    <property type="entry name" value="GPS"/>
    <property type="match status" value="1"/>
</dbReference>
<evidence type="ECO:0000256" key="9">
    <source>
        <dbReference type="ARBA" id="ARBA00023136"/>
    </source>
</evidence>
<dbReference type="Gene3D" id="1.20.1070.10">
    <property type="entry name" value="Rhodopsin 7-helix transmembrane proteins"/>
    <property type="match status" value="2"/>
</dbReference>
<dbReference type="SUPFAM" id="SSF111418">
    <property type="entry name" value="Hormone receptor domain"/>
    <property type="match status" value="1"/>
</dbReference>
<evidence type="ECO:0000256" key="12">
    <source>
        <dbReference type="ARBA" id="ARBA00023224"/>
    </source>
</evidence>
<dbReference type="AlphaFoldDB" id="A0A7R8VDA6"/>
<keyword evidence="7 15" id="KW-1133">Transmembrane helix</keyword>
<dbReference type="Gene3D" id="2.60.220.50">
    <property type="match status" value="1"/>
</dbReference>
<organism evidence="21">
    <name type="scientific">Timema douglasi</name>
    <name type="common">Walking stick</name>
    <dbReference type="NCBI Taxonomy" id="61478"/>
    <lineage>
        <taxon>Eukaryota</taxon>
        <taxon>Metazoa</taxon>
        <taxon>Ecdysozoa</taxon>
        <taxon>Arthropoda</taxon>
        <taxon>Hexapoda</taxon>
        <taxon>Insecta</taxon>
        <taxon>Pterygota</taxon>
        <taxon>Neoptera</taxon>
        <taxon>Polyneoptera</taxon>
        <taxon>Phasmatodea</taxon>
        <taxon>Timematodea</taxon>
        <taxon>Timematoidea</taxon>
        <taxon>Timematidae</taxon>
        <taxon>Timema</taxon>
    </lineage>
</organism>
<dbReference type="InterPro" id="IPR007110">
    <property type="entry name" value="Ig-like_dom"/>
</dbReference>
<dbReference type="InterPro" id="IPR001611">
    <property type="entry name" value="Leu-rich_rpt"/>
</dbReference>
<dbReference type="SUPFAM" id="SSF52058">
    <property type="entry name" value="L domain-like"/>
    <property type="match status" value="1"/>
</dbReference>
<dbReference type="Gene3D" id="2.60.40.10">
    <property type="entry name" value="Immunoglobulins"/>
    <property type="match status" value="1"/>
</dbReference>
<keyword evidence="3" id="KW-0433">Leucine-rich repeat</keyword>
<keyword evidence="9 15" id="KW-0472">Membrane</keyword>
<dbReference type="InterPro" id="IPR013783">
    <property type="entry name" value="Ig-like_fold"/>
</dbReference>
<dbReference type="InterPro" id="IPR046338">
    <property type="entry name" value="GAIN_dom_sf"/>
</dbReference>
<feature type="domain" description="Ig-like" evidence="20">
    <location>
        <begin position="150"/>
        <end position="254"/>
    </location>
</feature>
<dbReference type="Pfam" id="PF26588">
    <property type="entry name" value="GAIN_ADGRA3"/>
    <property type="match status" value="1"/>
</dbReference>
<dbReference type="GO" id="GO:0007166">
    <property type="term" value="P:cell surface receptor signaling pathway"/>
    <property type="evidence" value="ECO:0007669"/>
    <property type="project" value="InterPro"/>
</dbReference>
<keyword evidence="13" id="KW-0393">Immunoglobulin domain</keyword>
<dbReference type="InterPro" id="IPR036179">
    <property type="entry name" value="Ig-like_dom_sf"/>
</dbReference>
<dbReference type="InterPro" id="IPR051963">
    <property type="entry name" value="Adhesion_GPCR_A"/>
</dbReference>
<evidence type="ECO:0000256" key="15">
    <source>
        <dbReference type="SAM" id="Phobius"/>
    </source>
</evidence>
<dbReference type="InterPro" id="IPR057244">
    <property type="entry name" value="GAIN_B"/>
</dbReference>
<dbReference type="PROSITE" id="PS50835">
    <property type="entry name" value="IG_LIKE"/>
    <property type="match status" value="1"/>
</dbReference>
<feature type="chain" id="PRO_5030884479" description="Adhesion G protein-coupled receptor A3" evidence="16">
    <location>
        <begin position="24"/>
        <end position="1248"/>
    </location>
</feature>
<evidence type="ECO:0000256" key="10">
    <source>
        <dbReference type="ARBA" id="ARBA00023157"/>
    </source>
</evidence>
<dbReference type="InterPro" id="IPR036445">
    <property type="entry name" value="GPCR_2_extracell_dom_sf"/>
</dbReference>
<feature type="domain" description="G-protein coupled receptors family 2 profile 1" evidence="18">
    <location>
        <begin position="237"/>
        <end position="321"/>
    </location>
</feature>
<dbReference type="InterPro" id="IPR000483">
    <property type="entry name" value="Cys-rich_flank_reg_C"/>
</dbReference>
<feature type="transmembrane region" description="Helical" evidence="15">
    <location>
        <begin position="934"/>
        <end position="952"/>
    </location>
</feature>
<evidence type="ECO:0000256" key="16">
    <source>
        <dbReference type="SAM" id="SignalP"/>
    </source>
</evidence>
<feature type="signal peptide" evidence="16">
    <location>
        <begin position="1"/>
        <end position="23"/>
    </location>
</feature>
<evidence type="ECO:0000256" key="4">
    <source>
        <dbReference type="ARBA" id="ARBA00022692"/>
    </source>
</evidence>
<dbReference type="InterPro" id="IPR032675">
    <property type="entry name" value="LRR_dom_sf"/>
</dbReference>
<evidence type="ECO:0000256" key="2">
    <source>
        <dbReference type="ARBA" id="ARBA00007343"/>
    </source>
</evidence>
<evidence type="ECO:0000256" key="11">
    <source>
        <dbReference type="ARBA" id="ARBA00023170"/>
    </source>
</evidence>
<keyword evidence="10" id="KW-1015">Disulfide bond</keyword>
<dbReference type="Pfam" id="PF00002">
    <property type="entry name" value="7tm_2"/>
    <property type="match status" value="1"/>
</dbReference>
<dbReference type="EMBL" id="OA565099">
    <property type="protein sequence ID" value="CAD7196307.1"/>
    <property type="molecule type" value="Genomic_DNA"/>
</dbReference>
<evidence type="ECO:0000256" key="8">
    <source>
        <dbReference type="ARBA" id="ARBA00023040"/>
    </source>
</evidence>
<dbReference type="PROSITE" id="PS51450">
    <property type="entry name" value="LRR"/>
    <property type="match status" value="1"/>
</dbReference>
<evidence type="ECO:0000259" key="17">
    <source>
        <dbReference type="PROSITE" id="PS50221"/>
    </source>
</evidence>
<evidence type="ECO:0000259" key="20">
    <source>
        <dbReference type="PROSITE" id="PS50835"/>
    </source>
</evidence>
<dbReference type="InterPro" id="IPR017981">
    <property type="entry name" value="GPCR_2-like_7TM"/>
</dbReference>
<dbReference type="SMART" id="SM00082">
    <property type="entry name" value="LRRCT"/>
    <property type="match status" value="1"/>
</dbReference>
<protein>
    <recommendedName>
        <fullName evidence="22">Adhesion G protein-coupled receptor A3</fullName>
    </recommendedName>
</protein>
<comment type="subcellular location">
    <subcellularLocation>
        <location evidence="1">Membrane</location>
        <topology evidence="1">Multi-pass membrane protein</topology>
    </subcellularLocation>
</comment>
<dbReference type="InterPro" id="IPR058808">
    <property type="entry name" value="GAIN_ADGRA2/3"/>
</dbReference>
<name>A0A7R8VDA6_TIMDO</name>
<dbReference type="SMART" id="SM00409">
    <property type="entry name" value="IG"/>
    <property type="match status" value="1"/>
</dbReference>
<evidence type="ECO:0000256" key="1">
    <source>
        <dbReference type="ARBA" id="ARBA00004141"/>
    </source>
</evidence>
<proteinExistence type="inferred from homology"/>
<feature type="transmembrane region" description="Helical" evidence="15">
    <location>
        <begin position="789"/>
        <end position="811"/>
    </location>
</feature>
<feature type="transmembrane region" description="Helical" evidence="15">
    <location>
        <begin position="964"/>
        <end position="987"/>
    </location>
</feature>
<dbReference type="GO" id="GO:0005886">
    <property type="term" value="C:plasma membrane"/>
    <property type="evidence" value="ECO:0007669"/>
    <property type="project" value="TreeGrafter"/>
</dbReference>
<keyword evidence="5 16" id="KW-0732">Signal</keyword>
<dbReference type="SUPFAM" id="SSF48726">
    <property type="entry name" value="Immunoglobulin"/>
    <property type="match status" value="1"/>
</dbReference>
<sequence length="1248" mass="138185">MMWDVRRCLWWLITLLCTRVIQCQVLCPKFCSCTKVRARPIDLLKVKCEEFTSLHDLHLDVISLEIVHLDLSDNKLKAVNTDILQGLENLEKLDLSGNPLVCDCQLSWLLVWAVNTSVKLSPPARCGSPPPLRGQPLRKLQYSELHCDWPVSALLELIPNANQVVFAGDELHLLCRASAAALSENTDPSVSWLWGSSDPTLYLQGVRVDNRFWADSGLVESVVSINHLLAEHSGLWNCHLTSREANHSQSILIMVLSQEMSHCPQTVTETNKGVYWWPRTVAGYTLQFPCQAESVSGLAHHTCSSEGKWERLDVSECPYISPTTSLLDHLVKINLSLIKESVLETARRLKNLTANPTLIQDPVDVVFISKIAEKYLEFVDQDSELGSVLADIVSSTMSLPKSLLVAAQSLEQACSRLVKVVERLAQLTKALNVHKANLVIEEFRVKRESFSGITCTWYYRESAPKNSARIFHCSTSNTTALIGTKVIEASIQVPSSLFYQLQMQGAHTQSSQEILVSMYENSWLFPQTLHQEEMEITSIVVGTKLVNVNVSTLAHPVYVMLRAAKSSSPRPVWWDASLNNHTGGWSQAGCRLSHVLHGLLVFQCDRLGYFALMQDQQNKRTRAAGGISRWSHPAIYMGSLIGVFCLTICVLSYIICHASIQMSKKSKHCLANTWAAMALLCLVFSVGIRSTEDEWFCKGVGLLLHYLTLSSLLWMSVTANNMYHRASRPDGLDSVPEDDLPVEQPAKKSLFGLYLVGWGVGLIVCGISGAVNLPDYAGTELCFLPPGPALSAVVVPSSLVLLYLVTMFLLARYSAVDNDGTQPKSLVCSQIDRAQNSRPTTSTGANILPLVTTYHPGLHKLNDLLKISFPILQSSTTTQHIFKEPPKATEHVDFEQLDSTIPVVAERASLHTQTASSEMEDPEHGPLIQLRAQAIVLVLFLFMWTFAAMAMLRPLRGQLPHEETIFSFMYAFLCAMLGSFVLFFYCVARSDVRSHWHTCRTRRTHCCRTRSISDTNQGPPGNRMVSACNSVTSRTPPCTTAVKPVIENNDTGEQNVVSTNCKSSNVNLVMLNHQQYGLPAYTEPSGASGVEMFYNPHQSTVARKFFRKQRRHLGTRRRGDGGSNVRAESAVFLSSDKESARNAVSDEGSAAKQVLPLERLVIGAECATALKPLCKTSINNVISAPKSHEHCDTQLNLNGSCLTNGRDSVEQCDSSLALSNSRFSLPSLNSDNEQPEEQAMLGKKETSV</sequence>
<dbReference type="InterPro" id="IPR000203">
    <property type="entry name" value="GPS"/>
</dbReference>
<evidence type="ECO:0000256" key="5">
    <source>
        <dbReference type="ARBA" id="ARBA00022729"/>
    </source>
</evidence>
<dbReference type="PANTHER" id="PTHR45930:SF4">
    <property type="entry name" value="ADHESION G PROTEIN-COUPLED RECEPTOR A3"/>
    <property type="match status" value="1"/>
</dbReference>
<feature type="transmembrane region" description="Helical" evidence="15">
    <location>
        <begin position="634"/>
        <end position="656"/>
    </location>
</feature>
<evidence type="ECO:0000313" key="21">
    <source>
        <dbReference type="EMBL" id="CAD7196307.1"/>
    </source>
</evidence>
<keyword evidence="4 15" id="KW-0812">Transmembrane</keyword>
<dbReference type="InterPro" id="IPR000832">
    <property type="entry name" value="GPCR_2_secretin-like"/>
</dbReference>
<reference evidence="21" key="1">
    <citation type="submission" date="2020-11" db="EMBL/GenBank/DDBJ databases">
        <authorList>
            <person name="Tran Van P."/>
        </authorList>
    </citation>
    <scope>NUCLEOTIDE SEQUENCE</scope>
</reference>
<keyword evidence="11" id="KW-0675">Receptor</keyword>
<evidence type="ECO:0000259" key="18">
    <source>
        <dbReference type="PROSITE" id="PS50227"/>
    </source>
</evidence>
<keyword evidence="12" id="KW-0807">Transducer</keyword>
<gene>
    <name evidence="21" type="ORF">TDIB3V08_LOCUS2658</name>
</gene>
<dbReference type="PROSITE" id="PS50261">
    <property type="entry name" value="G_PROTEIN_RECEP_F2_4"/>
    <property type="match status" value="1"/>
</dbReference>
<evidence type="ECO:0008006" key="22">
    <source>
        <dbReference type="Google" id="ProtNLM"/>
    </source>
</evidence>
<evidence type="ECO:0000256" key="3">
    <source>
        <dbReference type="ARBA" id="ARBA00022614"/>
    </source>
</evidence>
<feature type="transmembrane region" description="Helical" evidence="15">
    <location>
        <begin position="668"/>
        <end position="688"/>
    </location>
</feature>
<dbReference type="Pfam" id="PF13855">
    <property type="entry name" value="LRR_8"/>
    <property type="match status" value="1"/>
</dbReference>
<dbReference type="PROSITE" id="PS50227">
    <property type="entry name" value="G_PROTEIN_RECEP_F2_3"/>
    <property type="match status" value="1"/>
</dbReference>
<feature type="domain" description="GAIN-B" evidence="17">
    <location>
        <begin position="469"/>
        <end position="620"/>
    </location>
</feature>
<feature type="region of interest" description="Disordered" evidence="14">
    <location>
        <begin position="1224"/>
        <end position="1248"/>
    </location>
</feature>
<feature type="domain" description="G-protein coupled receptors family 2 profile 2" evidence="19">
    <location>
        <begin position="631"/>
        <end position="811"/>
    </location>
</feature>
<keyword evidence="6" id="KW-0677">Repeat</keyword>
<evidence type="ECO:0000256" key="7">
    <source>
        <dbReference type="ARBA" id="ARBA00022989"/>
    </source>
</evidence>
<evidence type="ECO:0000256" key="6">
    <source>
        <dbReference type="ARBA" id="ARBA00022737"/>
    </source>
</evidence>
<evidence type="ECO:0000256" key="13">
    <source>
        <dbReference type="ARBA" id="ARBA00023319"/>
    </source>
</evidence>
<dbReference type="Pfam" id="PF01463">
    <property type="entry name" value="LRRCT"/>
    <property type="match status" value="1"/>
</dbReference>
<dbReference type="PROSITE" id="PS50221">
    <property type="entry name" value="GAIN_B"/>
    <property type="match status" value="1"/>
</dbReference>
<dbReference type="GO" id="GO:0004930">
    <property type="term" value="F:G protein-coupled receptor activity"/>
    <property type="evidence" value="ECO:0007669"/>
    <property type="project" value="UniProtKB-KW"/>
</dbReference>
<dbReference type="InterPro" id="IPR003599">
    <property type="entry name" value="Ig_sub"/>
</dbReference>
<feature type="transmembrane region" description="Helical" evidence="15">
    <location>
        <begin position="700"/>
        <end position="719"/>
    </location>
</feature>
<evidence type="ECO:0000256" key="14">
    <source>
        <dbReference type="SAM" id="MobiDB-lite"/>
    </source>
</evidence>
<dbReference type="Gene3D" id="3.80.10.10">
    <property type="entry name" value="Ribonuclease Inhibitor"/>
    <property type="match status" value="1"/>
</dbReference>
<dbReference type="InterPro" id="IPR001879">
    <property type="entry name" value="GPCR_2_extracellular_dom"/>
</dbReference>
<feature type="transmembrane region" description="Helical" evidence="15">
    <location>
        <begin position="750"/>
        <end position="769"/>
    </location>
</feature>
<accession>A0A7R8VDA6</accession>
<dbReference type="PANTHER" id="PTHR45930">
    <property type="entry name" value="G-PROTEIN COUPLED RECEPTOR 124-LIKE PROTEIN"/>
    <property type="match status" value="1"/>
</dbReference>